<name>A0ACC3BNX8_PYRYE</name>
<comment type="caution">
    <text evidence="1">The sequence shown here is derived from an EMBL/GenBank/DDBJ whole genome shotgun (WGS) entry which is preliminary data.</text>
</comment>
<dbReference type="EMBL" id="CM020618">
    <property type="protein sequence ID" value="KAK1859451.1"/>
    <property type="molecule type" value="Genomic_DNA"/>
</dbReference>
<evidence type="ECO:0000313" key="2">
    <source>
        <dbReference type="Proteomes" id="UP000798662"/>
    </source>
</evidence>
<organism evidence="1 2">
    <name type="scientific">Pyropia yezoensis</name>
    <name type="common">Susabi-nori</name>
    <name type="synonym">Porphyra yezoensis</name>
    <dbReference type="NCBI Taxonomy" id="2788"/>
    <lineage>
        <taxon>Eukaryota</taxon>
        <taxon>Rhodophyta</taxon>
        <taxon>Bangiophyceae</taxon>
        <taxon>Bangiales</taxon>
        <taxon>Bangiaceae</taxon>
        <taxon>Pyropia</taxon>
    </lineage>
</organism>
<evidence type="ECO:0000313" key="1">
    <source>
        <dbReference type="EMBL" id="KAK1859451.1"/>
    </source>
</evidence>
<gene>
    <name evidence="1" type="ORF">I4F81_002047</name>
</gene>
<dbReference type="Proteomes" id="UP000798662">
    <property type="component" value="Chromosome 1"/>
</dbReference>
<accession>A0ACC3BNX8</accession>
<reference evidence="1" key="1">
    <citation type="submission" date="2019-11" db="EMBL/GenBank/DDBJ databases">
        <title>Nori genome reveals adaptations in red seaweeds to the harsh intertidal environment.</title>
        <authorList>
            <person name="Wang D."/>
            <person name="Mao Y."/>
        </authorList>
    </citation>
    <scope>NUCLEOTIDE SEQUENCE</scope>
    <source>
        <tissue evidence="1">Gametophyte</tissue>
    </source>
</reference>
<protein>
    <submittedName>
        <fullName evidence="1">Uncharacterized protein</fullName>
    </submittedName>
</protein>
<sequence length="532" mass="52123">MVGSADAGATVTATGVDAALPVRRRMGGPERLMYLAEQTYGGTFRIATVLTLCSPNPLTAARLTAAIDAVAARHDALRTVVIGQEFVVAPPTATPTVDVKAVAEDAEGVTAAAFADAQSVLAAGTSGAWTNPPLPAGAAAHTPISLPWRAGVYLPAPGSTHAPTDAAAVVYYLPHYLSDGTSVDVLAAATIDALTAASSAGVVAAGQVGMAAAGEVVPLAPAVNDVYPPQGGGLLGMAAGLLRFASEVAAPVTRRHRRALVFPPGPPATPATRTASAIDAVVSAAALRRFAAAARAAGTTVGCGLVAALAVALDGVGVMAPSGSDIAVDVPINGRVGAPAGSGLTPTTVGCYVGAGIVDVPLAGGAYRDGGGDPPDLWALASKVHAAVHAPGYRASELSAFGVLSAILTCGPGRALVRSVINSTTEQGRIMPPTVSNVGRCGLSDAANGRAVAAAAAAPAGAAGGDGANGGFPTVGAIRLMDWEAQMGAPLILYACSVAGAMTLVLTSTQPQVPTATAGAMLASVVKTIEAA</sequence>
<proteinExistence type="predicted"/>
<keyword evidence="2" id="KW-1185">Reference proteome</keyword>